<feature type="transmembrane region" description="Helical" evidence="1">
    <location>
        <begin position="99"/>
        <end position="115"/>
    </location>
</feature>
<evidence type="ECO:0008006" key="4">
    <source>
        <dbReference type="Google" id="ProtNLM"/>
    </source>
</evidence>
<keyword evidence="1" id="KW-1133">Transmembrane helix</keyword>
<keyword evidence="3" id="KW-1185">Reference proteome</keyword>
<gene>
    <name evidence="2" type="ORF">GCM10008014_38250</name>
</gene>
<dbReference type="RefSeq" id="WP_188593459.1">
    <property type="nucleotide sequence ID" value="NZ_BMFU01000005.1"/>
</dbReference>
<accession>A0ABQ1ZFT6</accession>
<feature type="transmembrane region" description="Helical" evidence="1">
    <location>
        <begin position="43"/>
        <end position="63"/>
    </location>
</feature>
<dbReference type="Proteomes" id="UP000652153">
    <property type="component" value="Unassembled WGS sequence"/>
</dbReference>
<keyword evidence="1" id="KW-0472">Membrane</keyword>
<keyword evidence="1" id="KW-0812">Transmembrane</keyword>
<name>A0ABQ1ZFT6_9BACL</name>
<evidence type="ECO:0000313" key="2">
    <source>
        <dbReference type="EMBL" id="GGH62125.1"/>
    </source>
</evidence>
<evidence type="ECO:0000313" key="3">
    <source>
        <dbReference type="Proteomes" id="UP000652153"/>
    </source>
</evidence>
<sequence length="125" mass="13487">MTNGLQASAKKPSAVTFTQILFYLAAAVNIVNGIYSLGSQGTVKKLICLAMIVVGVASIWVGARLSAPRASRRSLAISLSVVIIVLRLIEFAVWQSIGFLLGVILPVLIIWRLSSTEAKNWFSLK</sequence>
<feature type="transmembrane region" description="Helical" evidence="1">
    <location>
        <begin position="20"/>
        <end position="37"/>
    </location>
</feature>
<dbReference type="EMBL" id="BMFU01000005">
    <property type="protein sequence ID" value="GGH62125.1"/>
    <property type="molecule type" value="Genomic_DNA"/>
</dbReference>
<comment type="caution">
    <text evidence="2">The sequence shown here is derived from an EMBL/GenBank/DDBJ whole genome shotgun (WGS) entry which is preliminary data.</text>
</comment>
<protein>
    <recommendedName>
        <fullName evidence="4">ATP synthase subunit I</fullName>
    </recommendedName>
</protein>
<evidence type="ECO:0000256" key="1">
    <source>
        <dbReference type="SAM" id="Phobius"/>
    </source>
</evidence>
<organism evidence="2 3">
    <name type="scientific">Paenibacillus silvae</name>
    <dbReference type="NCBI Taxonomy" id="1325358"/>
    <lineage>
        <taxon>Bacteria</taxon>
        <taxon>Bacillati</taxon>
        <taxon>Bacillota</taxon>
        <taxon>Bacilli</taxon>
        <taxon>Bacillales</taxon>
        <taxon>Paenibacillaceae</taxon>
        <taxon>Paenibacillus</taxon>
    </lineage>
</organism>
<reference evidence="3" key="1">
    <citation type="journal article" date="2019" name="Int. J. Syst. Evol. Microbiol.">
        <title>The Global Catalogue of Microorganisms (GCM) 10K type strain sequencing project: providing services to taxonomists for standard genome sequencing and annotation.</title>
        <authorList>
            <consortium name="The Broad Institute Genomics Platform"/>
            <consortium name="The Broad Institute Genome Sequencing Center for Infectious Disease"/>
            <person name="Wu L."/>
            <person name="Ma J."/>
        </authorList>
    </citation>
    <scope>NUCLEOTIDE SEQUENCE [LARGE SCALE GENOMIC DNA]</scope>
    <source>
        <strain evidence="3">CGMCC 1.12770</strain>
    </source>
</reference>
<proteinExistence type="predicted"/>